<dbReference type="Proteomes" id="UP000189055">
    <property type="component" value="Plasmid pAC1084_1"/>
</dbReference>
<dbReference type="EMBL" id="CP014688">
    <property type="protein sequence ID" value="AQT06680.1"/>
    <property type="molecule type" value="Genomic_DNA"/>
</dbReference>
<dbReference type="InterPro" id="IPR013397">
    <property type="entry name" value="CRISPR-assoc_prot_Csy1"/>
</dbReference>
<geneLocation type="plasmid" evidence="2">
    <name>pac1084_1</name>
</geneLocation>
<dbReference type="Pfam" id="PF09611">
    <property type="entry name" value="Cas_Csy1"/>
    <property type="match status" value="1"/>
</dbReference>
<dbReference type="AlphaFoldDB" id="A0A1U9LK64"/>
<keyword evidence="1" id="KW-0614">Plasmid</keyword>
<name>A0A1U9LK64_9PROT</name>
<sequence>MYDIRRTVAFDEAIRKFATDRLRKKMVISEDAFASHKKISELLNDMASRGKKVFPATHIAKGGHPSSQSRNIWINPRGTPGHPYAGTLSLLGSRDYTLDIAATATTQDVAAFVSVLVDRKSIAEWMLDRDESLESALSTYIDHPMRFMGAVAEQDERAPSHVDKQIYWLAGTSAEKDADFVILQPVFASCVAHYVHQAVRTVNSKANGEARNAWRQGLACDRPFVTMPGLAMRQIGGSKPHNVSFLNARRFGENFLLPSIPPAWSAVARPVSLSHRESGVSLFLTLIRSDLVEVEEAMETATCAKRINKAESDLIGRFIAFSDDVRGAHSIEWFKSDECELIEAEQCWFRPPPEGRSGLVKWKSAVLTVAQNLADELSFMMMRDDAAPVKFSPSEFASKAARRMMLSALGPAGIGECAL</sequence>
<gene>
    <name evidence="1" type="ORF">A0U91_16895</name>
</gene>
<reference evidence="1 2" key="1">
    <citation type="submission" date="2016-03" db="EMBL/GenBank/DDBJ databases">
        <title>Acetic acid bacteria sequencing.</title>
        <authorList>
            <person name="Brandt J."/>
            <person name="Jakob F."/>
            <person name="Vogel R.F."/>
        </authorList>
    </citation>
    <scope>NUCLEOTIDE SEQUENCE [LARGE SCALE GENOMIC DNA]</scope>
    <source>
        <strain evidence="1 2">TMW2.1084</strain>
        <plasmid evidence="2">pac1084_1</plasmid>
    </source>
</reference>
<evidence type="ECO:0000313" key="2">
    <source>
        <dbReference type="Proteomes" id="UP000189055"/>
    </source>
</evidence>
<evidence type="ECO:0008006" key="3">
    <source>
        <dbReference type="Google" id="ProtNLM"/>
    </source>
</evidence>
<protein>
    <recommendedName>
        <fullName evidence="3">Type I-F CRISPR-associated protein Csy1</fullName>
    </recommendedName>
</protein>
<dbReference type="KEGG" id="aper:A0U91_16895"/>
<dbReference type="RefSeq" id="WP_157763185.1">
    <property type="nucleotide sequence ID" value="NZ_CP014688.1"/>
</dbReference>
<proteinExistence type="predicted"/>
<accession>A0A1U9LK64</accession>
<organism evidence="1 2">
    <name type="scientific">Acetobacter persici</name>
    <dbReference type="NCBI Taxonomy" id="1076596"/>
    <lineage>
        <taxon>Bacteria</taxon>
        <taxon>Pseudomonadati</taxon>
        <taxon>Pseudomonadota</taxon>
        <taxon>Alphaproteobacteria</taxon>
        <taxon>Acetobacterales</taxon>
        <taxon>Acetobacteraceae</taxon>
        <taxon>Acetobacter</taxon>
    </lineage>
</organism>
<evidence type="ECO:0000313" key="1">
    <source>
        <dbReference type="EMBL" id="AQT06680.1"/>
    </source>
</evidence>